<organism evidence="9 11">
    <name type="scientific">Iris pallida</name>
    <name type="common">Sweet iris</name>
    <dbReference type="NCBI Taxonomy" id="29817"/>
    <lineage>
        <taxon>Eukaryota</taxon>
        <taxon>Viridiplantae</taxon>
        <taxon>Streptophyta</taxon>
        <taxon>Embryophyta</taxon>
        <taxon>Tracheophyta</taxon>
        <taxon>Spermatophyta</taxon>
        <taxon>Magnoliopsida</taxon>
        <taxon>Liliopsida</taxon>
        <taxon>Asparagales</taxon>
        <taxon>Iridaceae</taxon>
        <taxon>Iridoideae</taxon>
        <taxon>Irideae</taxon>
        <taxon>Iris</taxon>
    </lineage>
</organism>
<evidence type="ECO:0000256" key="4">
    <source>
        <dbReference type="ARBA" id="ARBA00022531"/>
    </source>
</evidence>
<evidence type="ECO:0000256" key="1">
    <source>
        <dbReference type="ARBA" id="ARBA00004622"/>
    </source>
</evidence>
<dbReference type="PANTHER" id="PTHR36327">
    <property type="entry name" value="UNNAMED PRODUCT"/>
    <property type="match status" value="1"/>
</dbReference>
<accession>A0AAX6G255</accession>
<evidence type="ECO:0000313" key="9">
    <source>
        <dbReference type="EMBL" id="KAJ6822814.1"/>
    </source>
</evidence>
<keyword evidence="5" id="KW-0934">Plastid</keyword>
<comment type="subcellular location">
    <subcellularLocation>
        <location evidence="1">Plastid</location>
        <location evidence="1">Chloroplast thylakoid membrane</location>
        <topology evidence="1">Peripheral membrane protein</topology>
        <orientation evidence="1">Lumenal side</orientation>
    </subcellularLocation>
</comment>
<dbReference type="PANTHER" id="PTHR36327:SF1">
    <property type="entry name" value="OS03G0731100 PROTEIN"/>
    <property type="match status" value="1"/>
</dbReference>
<evidence type="ECO:0000313" key="10">
    <source>
        <dbReference type="EMBL" id="KAJ6841674.1"/>
    </source>
</evidence>
<keyword evidence="4" id="KW-0602">Photosynthesis</keyword>
<dbReference type="AlphaFoldDB" id="A0AAX6G255"/>
<dbReference type="EMBL" id="JANAVB010023995">
    <property type="protein sequence ID" value="KAJ6822814.1"/>
    <property type="molecule type" value="Genomic_DNA"/>
</dbReference>
<evidence type="ECO:0000256" key="6">
    <source>
        <dbReference type="ARBA" id="ARBA00022836"/>
    </source>
</evidence>
<keyword evidence="11" id="KW-1185">Reference proteome</keyword>
<dbReference type="Proteomes" id="UP001140949">
    <property type="component" value="Unassembled WGS sequence"/>
</dbReference>
<reference evidence="9" key="2">
    <citation type="submission" date="2023-04" db="EMBL/GenBank/DDBJ databases">
        <authorList>
            <person name="Bruccoleri R.E."/>
            <person name="Oakeley E.J."/>
            <person name="Faust A.-M."/>
            <person name="Dessus-Babus S."/>
            <person name="Altorfer M."/>
            <person name="Burckhardt D."/>
            <person name="Oertli M."/>
            <person name="Naumann U."/>
            <person name="Petersen F."/>
            <person name="Wong J."/>
        </authorList>
    </citation>
    <scope>NUCLEOTIDE SEQUENCE</scope>
    <source>
        <strain evidence="9">GSM-AAB239-AS_SAM_17_03QT</strain>
        <tissue evidence="9">Leaf</tissue>
    </source>
</reference>
<protein>
    <submittedName>
        <fullName evidence="9">Uncharacterized protein</fullName>
    </submittedName>
</protein>
<proteinExistence type="inferred from homology"/>
<reference evidence="9" key="1">
    <citation type="journal article" date="2023" name="GigaByte">
        <title>Genome assembly of the bearded iris, Iris pallida Lam.</title>
        <authorList>
            <person name="Bruccoleri R.E."/>
            <person name="Oakeley E.J."/>
            <person name="Faust A.M.E."/>
            <person name="Altorfer M."/>
            <person name="Dessus-Babus S."/>
            <person name="Burckhardt D."/>
            <person name="Oertli M."/>
            <person name="Naumann U."/>
            <person name="Petersen F."/>
            <person name="Wong J."/>
        </authorList>
    </citation>
    <scope>NUCLEOTIDE SEQUENCE</scope>
    <source>
        <strain evidence="9">GSM-AAB239-AS_SAM_17_03QT</strain>
    </source>
</reference>
<keyword evidence="8" id="KW-0472">Membrane</keyword>
<dbReference type="GO" id="GO:0009535">
    <property type="term" value="C:chloroplast thylakoid membrane"/>
    <property type="evidence" value="ECO:0007669"/>
    <property type="project" value="UniProtKB-SubCell"/>
</dbReference>
<keyword evidence="3" id="KW-0150">Chloroplast</keyword>
<comment type="caution">
    <text evidence="9">The sequence shown here is derived from an EMBL/GenBank/DDBJ whole genome shotgun (WGS) entry which is preliminary data.</text>
</comment>
<gene>
    <name evidence="10" type="ORF">M6B38_305745</name>
    <name evidence="9" type="ORF">M6B38_387495</name>
</gene>
<keyword evidence="6" id="KW-0603">Photosystem I</keyword>
<dbReference type="EMBL" id="JANAVB010008400">
    <property type="protein sequence ID" value="KAJ6841674.1"/>
    <property type="molecule type" value="Genomic_DNA"/>
</dbReference>
<sequence>MALPHGNLTAMSRRPGTPCRRTLAAVKGGLRQLDSATAAGRRGLVSSILLSTATLVVPTASDDSKSALLQEYLRRSKENKEKNDKERLDDYYKRNYKDYFEFVEGSDEGKSEEELSESEKGIREWLRKNRK</sequence>
<dbReference type="GO" id="GO:0009522">
    <property type="term" value="C:photosystem I"/>
    <property type="evidence" value="ECO:0007669"/>
    <property type="project" value="UniProtKB-KW"/>
</dbReference>
<comment type="similarity">
    <text evidence="2">Belongs to the psaN family.</text>
</comment>
<keyword evidence="7" id="KW-0793">Thylakoid</keyword>
<evidence type="ECO:0000256" key="5">
    <source>
        <dbReference type="ARBA" id="ARBA00022640"/>
    </source>
</evidence>
<dbReference type="Pfam" id="PF05479">
    <property type="entry name" value="PsaN"/>
    <property type="match status" value="1"/>
</dbReference>
<dbReference type="GO" id="GO:0015979">
    <property type="term" value="P:photosynthesis"/>
    <property type="evidence" value="ECO:0007669"/>
    <property type="project" value="UniProtKB-KW"/>
</dbReference>
<name>A0AAX6G255_IRIPA</name>
<evidence type="ECO:0000256" key="3">
    <source>
        <dbReference type="ARBA" id="ARBA00022528"/>
    </source>
</evidence>
<evidence type="ECO:0000256" key="2">
    <source>
        <dbReference type="ARBA" id="ARBA00010661"/>
    </source>
</evidence>
<evidence type="ECO:0000256" key="7">
    <source>
        <dbReference type="ARBA" id="ARBA00023078"/>
    </source>
</evidence>
<evidence type="ECO:0000256" key="8">
    <source>
        <dbReference type="ARBA" id="ARBA00023136"/>
    </source>
</evidence>
<dbReference type="InterPro" id="IPR008796">
    <property type="entry name" value="PSAN"/>
</dbReference>
<evidence type="ECO:0000313" key="11">
    <source>
        <dbReference type="Proteomes" id="UP001140949"/>
    </source>
</evidence>